<evidence type="ECO:0000256" key="3">
    <source>
        <dbReference type="ARBA" id="ARBA00023004"/>
    </source>
</evidence>
<comment type="similarity">
    <text evidence="1">Belongs to the cytochrome P450 family.</text>
</comment>
<sequence length="238" mass="26993">MNHRRGFPEKFVIDRMCKYSSDLLKTSLFGEKIVVFCGAPGNKFLLTSHSKYVTSWWSPSMARVWYFPENQENTVEVCNKMRIVLHEFLKPDALQDHVPVMDSMAKEQLETDWSPHKEVRVFHDQRQKSYGNKRPEHVRWAAQMATGFHTGVEWAARNQNNAPDAVSYGGTNLERTASASVTTGYNDQAPLDECGKLPHTFIPANGIICSDITVVRFRMVSSQGIASRIGAVKDLLQE</sequence>
<name>A0A835IZ21_9ROSI</name>
<keyword evidence="2" id="KW-0479">Metal-binding</keyword>
<evidence type="ECO:0000313" key="5">
    <source>
        <dbReference type="Proteomes" id="UP000657918"/>
    </source>
</evidence>
<dbReference type="GO" id="GO:0020037">
    <property type="term" value="F:heme binding"/>
    <property type="evidence" value="ECO:0007669"/>
    <property type="project" value="InterPro"/>
</dbReference>
<dbReference type="InterPro" id="IPR036396">
    <property type="entry name" value="Cyt_P450_sf"/>
</dbReference>
<gene>
    <name evidence="4" type="ORF">SADUNF_Sadunf19G0083300</name>
</gene>
<evidence type="ECO:0000256" key="2">
    <source>
        <dbReference type="ARBA" id="ARBA00022723"/>
    </source>
</evidence>
<organism evidence="4 5">
    <name type="scientific">Salix dunnii</name>
    <dbReference type="NCBI Taxonomy" id="1413687"/>
    <lineage>
        <taxon>Eukaryota</taxon>
        <taxon>Viridiplantae</taxon>
        <taxon>Streptophyta</taxon>
        <taxon>Embryophyta</taxon>
        <taxon>Tracheophyta</taxon>
        <taxon>Spermatophyta</taxon>
        <taxon>Magnoliopsida</taxon>
        <taxon>eudicotyledons</taxon>
        <taxon>Gunneridae</taxon>
        <taxon>Pentapetalae</taxon>
        <taxon>rosids</taxon>
        <taxon>fabids</taxon>
        <taxon>Malpighiales</taxon>
        <taxon>Salicaceae</taxon>
        <taxon>Saliceae</taxon>
        <taxon>Salix</taxon>
    </lineage>
</organism>
<evidence type="ECO:0000256" key="1">
    <source>
        <dbReference type="ARBA" id="ARBA00010617"/>
    </source>
</evidence>
<dbReference type="SUPFAM" id="SSF48264">
    <property type="entry name" value="Cytochrome P450"/>
    <property type="match status" value="1"/>
</dbReference>
<dbReference type="PANTHER" id="PTHR24286">
    <property type="entry name" value="CYTOCHROME P450 26"/>
    <property type="match status" value="1"/>
</dbReference>
<evidence type="ECO:0000313" key="4">
    <source>
        <dbReference type="EMBL" id="KAF9661577.1"/>
    </source>
</evidence>
<dbReference type="AlphaFoldDB" id="A0A835IZ21"/>
<protein>
    <submittedName>
        <fullName evidence="4">Uncharacterized protein</fullName>
    </submittedName>
</protein>
<dbReference type="GO" id="GO:0004497">
    <property type="term" value="F:monooxygenase activity"/>
    <property type="evidence" value="ECO:0007669"/>
    <property type="project" value="InterPro"/>
</dbReference>
<dbReference type="GO" id="GO:0005506">
    <property type="term" value="F:iron ion binding"/>
    <property type="evidence" value="ECO:0007669"/>
    <property type="project" value="InterPro"/>
</dbReference>
<dbReference type="OrthoDB" id="1372046at2759"/>
<keyword evidence="3" id="KW-0408">Iron</keyword>
<reference evidence="4 5" key="1">
    <citation type="submission" date="2020-10" db="EMBL/GenBank/DDBJ databases">
        <title>Plant Genome Project.</title>
        <authorList>
            <person name="Zhang R.-G."/>
        </authorList>
    </citation>
    <scope>NUCLEOTIDE SEQUENCE [LARGE SCALE GENOMIC DNA]</scope>
    <source>
        <strain evidence="4">FAFU-HL-1</strain>
        <tissue evidence="4">Leaf</tissue>
    </source>
</reference>
<proteinExistence type="inferred from homology"/>
<keyword evidence="5" id="KW-1185">Reference proteome</keyword>
<dbReference type="Gene3D" id="1.10.630.10">
    <property type="entry name" value="Cytochrome P450"/>
    <property type="match status" value="1"/>
</dbReference>
<dbReference type="EMBL" id="JADGMS010000019">
    <property type="protein sequence ID" value="KAF9661577.1"/>
    <property type="molecule type" value="Genomic_DNA"/>
</dbReference>
<dbReference type="GO" id="GO:0016125">
    <property type="term" value="P:sterol metabolic process"/>
    <property type="evidence" value="ECO:0007669"/>
    <property type="project" value="TreeGrafter"/>
</dbReference>
<dbReference type="Proteomes" id="UP000657918">
    <property type="component" value="Unassembled WGS sequence"/>
</dbReference>
<accession>A0A835IZ21</accession>
<dbReference type="PANTHER" id="PTHR24286:SF53">
    <property type="entry name" value="BETA-AMYRIN 28-OXIDASE-LIKE"/>
    <property type="match status" value="1"/>
</dbReference>
<comment type="caution">
    <text evidence="4">The sequence shown here is derived from an EMBL/GenBank/DDBJ whole genome shotgun (WGS) entry which is preliminary data.</text>
</comment>
<dbReference type="GO" id="GO:0016705">
    <property type="term" value="F:oxidoreductase activity, acting on paired donors, with incorporation or reduction of molecular oxygen"/>
    <property type="evidence" value="ECO:0007669"/>
    <property type="project" value="InterPro"/>
</dbReference>